<dbReference type="InterPro" id="IPR011600">
    <property type="entry name" value="Pept_C14_caspase"/>
</dbReference>
<dbReference type="STRING" id="59895.A0A118K483"/>
<evidence type="ECO:0000259" key="3">
    <source>
        <dbReference type="Pfam" id="PF00656"/>
    </source>
</evidence>
<dbReference type="PANTHER" id="PTHR48104:SF32">
    <property type="entry name" value="METACASPASE-1-LIKE"/>
    <property type="match status" value="1"/>
</dbReference>
<evidence type="ECO:0000259" key="4">
    <source>
        <dbReference type="Pfam" id="PF06943"/>
    </source>
</evidence>
<organism evidence="5 6">
    <name type="scientific">Cynara cardunculus var. scolymus</name>
    <name type="common">Globe artichoke</name>
    <name type="synonym">Cynara scolymus</name>
    <dbReference type="NCBI Taxonomy" id="59895"/>
    <lineage>
        <taxon>Eukaryota</taxon>
        <taxon>Viridiplantae</taxon>
        <taxon>Streptophyta</taxon>
        <taxon>Embryophyta</taxon>
        <taxon>Tracheophyta</taxon>
        <taxon>Spermatophyta</taxon>
        <taxon>Magnoliopsida</taxon>
        <taxon>eudicotyledons</taxon>
        <taxon>Gunneridae</taxon>
        <taxon>Pentapetalae</taxon>
        <taxon>asterids</taxon>
        <taxon>campanulids</taxon>
        <taxon>Asterales</taxon>
        <taxon>Asteraceae</taxon>
        <taxon>Carduoideae</taxon>
        <taxon>Cardueae</taxon>
        <taxon>Carduinae</taxon>
        <taxon>Cynara</taxon>
    </lineage>
</organism>
<evidence type="ECO:0000256" key="2">
    <source>
        <dbReference type="SAM" id="MobiDB-lite"/>
    </source>
</evidence>
<dbReference type="SUPFAM" id="SSF52129">
    <property type="entry name" value="Caspase-like"/>
    <property type="match status" value="1"/>
</dbReference>
<dbReference type="OMA" id="VCHAFTH"/>
<accession>A0A118K483</accession>
<dbReference type="GO" id="GO:0005737">
    <property type="term" value="C:cytoplasm"/>
    <property type="evidence" value="ECO:0007669"/>
    <property type="project" value="TreeGrafter"/>
</dbReference>
<keyword evidence="6" id="KW-1185">Reference proteome</keyword>
<dbReference type="Gene3D" id="3.40.50.12660">
    <property type="match status" value="1"/>
</dbReference>
<gene>
    <name evidence="5" type="ORF">Ccrd_014564</name>
</gene>
<evidence type="ECO:0000313" key="5">
    <source>
        <dbReference type="EMBL" id="KVI07080.1"/>
    </source>
</evidence>
<dbReference type="InterPro" id="IPR050452">
    <property type="entry name" value="Metacaspase"/>
</dbReference>
<dbReference type="EMBL" id="LEKV01001524">
    <property type="protein sequence ID" value="KVI07080.1"/>
    <property type="molecule type" value="Genomic_DNA"/>
</dbReference>
<sequence length="328" mass="35859">MLMLVDCSNCRTPLQLPAGARSIRCAICQAITRVAEPRNLPPPLPTQPYATSSNNHHAPSQPHRPPPVPSPYNQASSVGQTQSVNGRKKAVICGISYKRTKHELNGCINDAKCMKYLLINKFKFPESSILMLTEEESDPYRIPTKHNIRMAMFWLVQGCQPGDSLVFHFSGHGSQQRNYTGDEIDGFDETLCPLDFETQGMIVDDEINATIVKPLPHGVRLHAIIDACHSGTMSGRYVWEDHSPQSGIFKGTNGAIERGHATTYGDMLTSMRTTIRRNESDTGGGSGGAVTSLLGMLLSGGSLGGGLRQEPQLTASEPFDVYTKRFSL</sequence>
<dbReference type="AlphaFoldDB" id="A0A118K483"/>
<feature type="domain" description="Zinc finger LSD1-type" evidence="4">
    <location>
        <begin position="7"/>
        <end position="31"/>
    </location>
</feature>
<evidence type="ECO:0000256" key="1">
    <source>
        <dbReference type="ARBA" id="ARBA00009005"/>
    </source>
</evidence>
<dbReference type="InterPro" id="IPR005735">
    <property type="entry name" value="Znf_LSD1"/>
</dbReference>
<feature type="region of interest" description="Disordered" evidence="2">
    <location>
        <begin position="39"/>
        <end position="83"/>
    </location>
</feature>
<protein>
    <submittedName>
        <fullName evidence="5">Peptidase C14, caspase catalytic</fullName>
    </submittedName>
</protein>
<reference evidence="5 6" key="1">
    <citation type="journal article" date="2016" name="Sci. Rep.">
        <title>The genome sequence of the outbreeding globe artichoke constructed de novo incorporating a phase-aware low-pass sequencing strategy of F1 progeny.</title>
        <authorList>
            <person name="Scaglione D."/>
            <person name="Reyes-Chin-Wo S."/>
            <person name="Acquadro A."/>
            <person name="Froenicke L."/>
            <person name="Portis E."/>
            <person name="Beitel C."/>
            <person name="Tirone M."/>
            <person name="Mauro R."/>
            <person name="Lo Monaco A."/>
            <person name="Mauromicale G."/>
            <person name="Faccioli P."/>
            <person name="Cattivelli L."/>
            <person name="Rieseberg L."/>
            <person name="Michelmore R."/>
            <person name="Lanteri S."/>
        </authorList>
    </citation>
    <scope>NUCLEOTIDE SEQUENCE [LARGE SCALE GENOMIC DNA]</scope>
    <source>
        <tissue evidence="5">Leaf</tissue>
    </source>
</reference>
<dbReference type="GO" id="GO:0006508">
    <property type="term" value="P:proteolysis"/>
    <property type="evidence" value="ECO:0007669"/>
    <property type="project" value="InterPro"/>
</dbReference>
<dbReference type="NCBIfam" id="TIGR01053">
    <property type="entry name" value="LSD1"/>
    <property type="match status" value="1"/>
</dbReference>
<dbReference type="Gramene" id="KVI07080">
    <property type="protein sequence ID" value="KVI07080"/>
    <property type="gene ID" value="Ccrd_014564"/>
</dbReference>
<dbReference type="InterPro" id="IPR029030">
    <property type="entry name" value="Caspase-like_dom_sf"/>
</dbReference>
<feature type="domain" description="Peptidase C14 caspase" evidence="3">
    <location>
        <begin position="87"/>
        <end position="292"/>
    </location>
</feature>
<dbReference type="Proteomes" id="UP000243975">
    <property type="component" value="Unassembled WGS sequence"/>
</dbReference>
<dbReference type="Pfam" id="PF06943">
    <property type="entry name" value="zf-LSD1"/>
    <property type="match status" value="1"/>
</dbReference>
<proteinExistence type="inferred from homology"/>
<dbReference type="Pfam" id="PF00656">
    <property type="entry name" value="Peptidase_C14"/>
    <property type="match status" value="1"/>
</dbReference>
<name>A0A118K483_CYNCS</name>
<evidence type="ECO:0000313" key="6">
    <source>
        <dbReference type="Proteomes" id="UP000243975"/>
    </source>
</evidence>
<comment type="caution">
    <text evidence="5">The sequence shown here is derived from an EMBL/GenBank/DDBJ whole genome shotgun (WGS) entry which is preliminary data.</text>
</comment>
<comment type="similarity">
    <text evidence="1">Belongs to the peptidase C14B family.</text>
</comment>
<feature type="compositionally biased region" description="Polar residues" evidence="2">
    <location>
        <begin position="72"/>
        <end position="83"/>
    </location>
</feature>
<dbReference type="GO" id="GO:0004197">
    <property type="term" value="F:cysteine-type endopeptidase activity"/>
    <property type="evidence" value="ECO:0007669"/>
    <property type="project" value="InterPro"/>
</dbReference>
<dbReference type="PANTHER" id="PTHR48104">
    <property type="entry name" value="METACASPASE-4"/>
    <property type="match status" value="1"/>
</dbReference>